<proteinExistence type="predicted"/>
<keyword evidence="3" id="KW-1185">Reference proteome</keyword>
<feature type="transmembrane region" description="Helical" evidence="1">
    <location>
        <begin position="6"/>
        <end position="25"/>
    </location>
</feature>
<keyword evidence="1" id="KW-0472">Membrane</keyword>
<dbReference type="AlphaFoldDB" id="A0A069REZ3"/>
<protein>
    <submittedName>
        <fullName evidence="2">Uncharacterized protein</fullName>
    </submittedName>
</protein>
<gene>
    <name evidence="2" type="ORF">CLIT_10c03080</name>
</gene>
<dbReference type="RefSeq" id="WP_278309041.1">
    <property type="nucleotide sequence ID" value="NZ_FSRH01000006.1"/>
</dbReference>
<comment type="caution">
    <text evidence="2">The sequence shown here is derived from an EMBL/GenBank/DDBJ whole genome shotgun (WGS) entry which is preliminary data.</text>
</comment>
<evidence type="ECO:0000256" key="1">
    <source>
        <dbReference type="SAM" id="Phobius"/>
    </source>
</evidence>
<organism evidence="2 3">
    <name type="scientific">Peptoclostridium litorale DSM 5388</name>
    <dbReference type="NCBI Taxonomy" id="1121324"/>
    <lineage>
        <taxon>Bacteria</taxon>
        <taxon>Bacillati</taxon>
        <taxon>Bacillota</taxon>
        <taxon>Clostridia</taxon>
        <taxon>Peptostreptococcales</taxon>
        <taxon>Peptoclostridiaceae</taxon>
        <taxon>Peptoclostridium</taxon>
    </lineage>
</organism>
<keyword evidence="1" id="KW-0812">Transmembrane</keyword>
<evidence type="ECO:0000313" key="2">
    <source>
        <dbReference type="EMBL" id="KDR95581.1"/>
    </source>
</evidence>
<dbReference type="EMBL" id="JJMM01000010">
    <property type="protein sequence ID" value="KDR95581.1"/>
    <property type="molecule type" value="Genomic_DNA"/>
</dbReference>
<sequence length="41" mass="4337">METMGIFISMYLVIGITATAGAILIKNRPEKSGVRAGKRAA</sequence>
<name>A0A069REZ3_PEPLI</name>
<accession>A0A069REZ3</accession>
<dbReference type="Proteomes" id="UP000027946">
    <property type="component" value="Unassembled WGS sequence"/>
</dbReference>
<keyword evidence="1" id="KW-1133">Transmembrane helix</keyword>
<reference evidence="2 3" key="1">
    <citation type="submission" date="2014-03" db="EMBL/GenBank/DDBJ databases">
        <title>Genome sequence of Clostridium litorale W6, DSM 5388.</title>
        <authorList>
            <person name="Poehlein A."/>
            <person name="Jagirdar A."/>
            <person name="Khonsari B."/>
            <person name="Chibani C.M."/>
            <person name="Gutierrez Gutierrez D.A."/>
            <person name="Davydova E."/>
            <person name="Alghaithi H.S."/>
            <person name="Nair K.P."/>
            <person name="Dhamotharan K."/>
            <person name="Chandran L."/>
            <person name="G W."/>
            <person name="Daniel R."/>
        </authorList>
    </citation>
    <scope>NUCLEOTIDE SEQUENCE [LARGE SCALE GENOMIC DNA]</scope>
    <source>
        <strain evidence="2 3">W6</strain>
    </source>
</reference>
<evidence type="ECO:0000313" key="3">
    <source>
        <dbReference type="Proteomes" id="UP000027946"/>
    </source>
</evidence>